<reference evidence="3 4" key="1">
    <citation type="journal article" date="2018" name="Sci. Data">
        <title>The draft genome sequence of cork oak.</title>
        <authorList>
            <person name="Ramos A.M."/>
            <person name="Usie A."/>
            <person name="Barbosa P."/>
            <person name="Barros P.M."/>
            <person name="Capote T."/>
            <person name="Chaves I."/>
            <person name="Simoes F."/>
            <person name="Abreu I."/>
            <person name="Carrasquinho I."/>
            <person name="Faro C."/>
            <person name="Guimaraes J.B."/>
            <person name="Mendonca D."/>
            <person name="Nobrega F."/>
            <person name="Rodrigues L."/>
            <person name="Saibo N.J.M."/>
            <person name="Varela M.C."/>
            <person name="Egas C."/>
            <person name="Matos J."/>
            <person name="Miguel C.M."/>
            <person name="Oliveira M.M."/>
            <person name="Ricardo C.P."/>
            <person name="Goncalves S."/>
        </authorList>
    </citation>
    <scope>NUCLEOTIDE SEQUENCE [LARGE SCALE GENOMIC DNA]</scope>
    <source>
        <strain evidence="4">cv. HL8</strain>
    </source>
</reference>
<dbReference type="Pfam" id="PF14392">
    <property type="entry name" value="zf-CCHC_4"/>
    <property type="match status" value="1"/>
</dbReference>
<protein>
    <recommendedName>
        <fullName evidence="2">Zinc knuckle CX2CX4HX4C domain-containing protein</fullName>
    </recommendedName>
</protein>
<organism evidence="3 4">
    <name type="scientific">Quercus suber</name>
    <name type="common">Cork oak</name>
    <dbReference type="NCBI Taxonomy" id="58331"/>
    <lineage>
        <taxon>Eukaryota</taxon>
        <taxon>Viridiplantae</taxon>
        <taxon>Streptophyta</taxon>
        <taxon>Embryophyta</taxon>
        <taxon>Tracheophyta</taxon>
        <taxon>Spermatophyta</taxon>
        <taxon>Magnoliopsida</taxon>
        <taxon>eudicotyledons</taxon>
        <taxon>Gunneridae</taxon>
        <taxon>Pentapetalae</taxon>
        <taxon>rosids</taxon>
        <taxon>fabids</taxon>
        <taxon>Fagales</taxon>
        <taxon>Fagaceae</taxon>
        <taxon>Quercus</taxon>
    </lineage>
</organism>
<accession>A0AAW0K0I9</accession>
<keyword evidence="4" id="KW-1185">Reference proteome</keyword>
<feature type="region of interest" description="Disordered" evidence="1">
    <location>
        <begin position="233"/>
        <end position="300"/>
    </location>
</feature>
<feature type="domain" description="Zinc knuckle CX2CX4HX4C" evidence="2">
    <location>
        <begin position="7"/>
        <end position="54"/>
    </location>
</feature>
<feature type="compositionally biased region" description="Polar residues" evidence="1">
    <location>
        <begin position="100"/>
        <end position="111"/>
    </location>
</feature>
<dbReference type="AlphaFoldDB" id="A0AAW0K0I9"/>
<evidence type="ECO:0000259" key="2">
    <source>
        <dbReference type="Pfam" id="PF14392"/>
    </source>
</evidence>
<comment type="caution">
    <text evidence="3">The sequence shown here is derived from an EMBL/GenBank/DDBJ whole genome shotgun (WGS) entry which is preliminary data.</text>
</comment>
<sequence>MRVRVSVDISRPLCRGRKVSFDEETESWVSFKYERLPNICFWCGMLSHDDKDCDLWLGSKGTLPTESQQFGHWIRASQFSPGRRQTIEVKGFGEGMYQPSSYKGTALPTQSQRKEVVPSRPLLQEGGQDVDGGSSQSPVMMPESDGQARLEENTGSPRFAAISVPKISGADFEEILKDIDSEILEDHHDHLPVVTEIIQQLNKSAGHSNSVKQNTESQVVLGEGISKIIDKGEMGTGQTRERFQMGWVEEKDNNKGKKTAGKKVGLKNAQAQNKASGGPNRKPNDSPGPKKGSWTRILHKPKECMEIEAHGIEVGIKRKTEGPEDNTNNITQKQETCRSEMVGPNNVINRRVKC</sequence>
<evidence type="ECO:0000256" key="1">
    <source>
        <dbReference type="SAM" id="MobiDB-lite"/>
    </source>
</evidence>
<dbReference type="EMBL" id="PKMF04000423">
    <property type="protein sequence ID" value="KAK7832537.1"/>
    <property type="molecule type" value="Genomic_DNA"/>
</dbReference>
<dbReference type="PANTHER" id="PTHR31286:SF167">
    <property type="entry name" value="OS09G0268800 PROTEIN"/>
    <property type="match status" value="1"/>
</dbReference>
<feature type="region of interest" description="Disordered" evidence="1">
    <location>
        <begin position="100"/>
        <end position="151"/>
    </location>
</feature>
<dbReference type="Proteomes" id="UP000237347">
    <property type="component" value="Unassembled WGS sequence"/>
</dbReference>
<proteinExistence type="predicted"/>
<dbReference type="PANTHER" id="PTHR31286">
    <property type="entry name" value="GLYCINE-RICH CELL WALL STRUCTURAL PROTEIN 1.8-LIKE"/>
    <property type="match status" value="1"/>
</dbReference>
<feature type="compositionally biased region" description="Basic and acidic residues" evidence="1">
    <location>
        <begin position="233"/>
        <end position="255"/>
    </location>
</feature>
<feature type="compositionally biased region" description="Basic residues" evidence="1">
    <location>
        <begin position="256"/>
        <end position="265"/>
    </location>
</feature>
<evidence type="ECO:0000313" key="4">
    <source>
        <dbReference type="Proteomes" id="UP000237347"/>
    </source>
</evidence>
<evidence type="ECO:0000313" key="3">
    <source>
        <dbReference type="EMBL" id="KAK7832537.1"/>
    </source>
</evidence>
<name>A0AAW0K0I9_QUESU</name>
<gene>
    <name evidence="3" type="ORF">CFP56_026313</name>
</gene>
<dbReference type="InterPro" id="IPR040256">
    <property type="entry name" value="At4g02000-like"/>
</dbReference>
<dbReference type="InterPro" id="IPR025836">
    <property type="entry name" value="Zn_knuckle_CX2CX4HX4C"/>
</dbReference>